<gene>
    <name evidence="4" type="primary">infC</name>
    <name evidence="9" type="ORF">C4532_02045</name>
</gene>
<keyword evidence="4" id="KW-0963">Cytoplasm</keyword>
<dbReference type="InterPro" id="IPR036788">
    <property type="entry name" value="T_IF-3_C_sf"/>
</dbReference>
<reference evidence="9 10" key="1">
    <citation type="journal article" date="2017" name="ISME J.">
        <title>Energy and carbon metabolisms in a deep terrestrial subsurface fluid microbial community.</title>
        <authorList>
            <person name="Momper L."/>
            <person name="Jungbluth S.P."/>
            <person name="Lee M.D."/>
            <person name="Amend J.P."/>
        </authorList>
    </citation>
    <scope>NUCLEOTIDE SEQUENCE [LARGE SCALE GENOMIC DNA]</scope>
    <source>
        <strain evidence="9">SURF_17</strain>
    </source>
</reference>
<dbReference type="Pfam" id="PF05198">
    <property type="entry name" value="IF3_N"/>
    <property type="match status" value="1"/>
</dbReference>
<comment type="subcellular location">
    <subcellularLocation>
        <location evidence="4 6">Cytoplasm</location>
    </subcellularLocation>
</comment>
<dbReference type="FunFam" id="3.10.20.80:FF:000001">
    <property type="entry name" value="Translation initiation factor IF-3"/>
    <property type="match status" value="1"/>
</dbReference>
<evidence type="ECO:0000256" key="5">
    <source>
        <dbReference type="NCBIfam" id="TIGR00168"/>
    </source>
</evidence>
<name>A0A419F864_9BACT</name>
<protein>
    <recommendedName>
        <fullName evidence="4 5">Translation initiation factor IF-3</fullName>
    </recommendedName>
</protein>
<comment type="function">
    <text evidence="4 6">IF-3 binds to the 30S ribosomal subunit and shifts the equilibrium between 70S ribosomes and their 50S and 30S subunits in favor of the free subunits, thus enhancing the availability of 30S subunits on which protein synthesis initiation begins.</text>
</comment>
<dbReference type="GO" id="GO:0003743">
    <property type="term" value="F:translation initiation factor activity"/>
    <property type="evidence" value="ECO:0007669"/>
    <property type="project" value="UniProtKB-UniRule"/>
</dbReference>
<dbReference type="PANTHER" id="PTHR10938:SF0">
    <property type="entry name" value="TRANSLATION INITIATION FACTOR IF-3, MITOCHONDRIAL"/>
    <property type="match status" value="1"/>
</dbReference>
<dbReference type="Gene3D" id="3.30.110.10">
    <property type="entry name" value="Translation initiation factor 3 (IF-3), C-terminal domain"/>
    <property type="match status" value="1"/>
</dbReference>
<dbReference type="SUPFAM" id="SSF54364">
    <property type="entry name" value="Translation initiation factor IF3, N-terminal domain"/>
    <property type="match status" value="1"/>
</dbReference>
<evidence type="ECO:0000259" key="8">
    <source>
        <dbReference type="Pfam" id="PF05198"/>
    </source>
</evidence>
<dbReference type="InterPro" id="IPR019814">
    <property type="entry name" value="Translation_initiation_fac_3_N"/>
</dbReference>
<dbReference type="HAMAP" id="MF_00080">
    <property type="entry name" value="IF_3"/>
    <property type="match status" value="1"/>
</dbReference>
<proteinExistence type="inferred from homology"/>
<organism evidence="9 10">
    <name type="scientific">Candidatus Abyssobacteria bacterium SURF_17</name>
    <dbReference type="NCBI Taxonomy" id="2093361"/>
    <lineage>
        <taxon>Bacteria</taxon>
        <taxon>Pseudomonadati</taxon>
        <taxon>Candidatus Hydrogenedentota</taxon>
        <taxon>Candidatus Abyssobacteria</taxon>
    </lineage>
</organism>
<dbReference type="FunFam" id="3.30.110.10:FF:000001">
    <property type="entry name" value="Translation initiation factor IF-3"/>
    <property type="match status" value="1"/>
</dbReference>
<evidence type="ECO:0000256" key="1">
    <source>
        <dbReference type="ARBA" id="ARBA00005439"/>
    </source>
</evidence>
<feature type="domain" description="Translation initiation factor 3 N-terminal" evidence="8">
    <location>
        <begin position="33"/>
        <end position="102"/>
    </location>
</feature>
<feature type="domain" description="Translation initiation factor 3 C-terminal" evidence="7">
    <location>
        <begin position="109"/>
        <end position="194"/>
    </location>
</feature>
<dbReference type="AlphaFoldDB" id="A0A419F864"/>
<evidence type="ECO:0000256" key="4">
    <source>
        <dbReference type="HAMAP-Rule" id="MF_00080"/>
    </source>
</evidence>
<dbReference type="Proteomes" id="UP000285961">
    <property type="component" value="Unassembled WGS sequence"/>
</dbReference>
<sequence>MGEDGAVPSFFVSSPCAPTTWRWCAIRVEETRVNQRIRARSIRLIGVDGEQIGIVSVDEGLRLAREQELDLVEVAPQASPPVCRIMDYGKYKYEQSKRAKEARKHQHTIVVKEMKFRPKTEEHDYQFKLNHIQKFLAEGNKAKITVMFRGREMVHTELGRRVLERLVQDTQDMASVEQQPKLEGRNMTLVLVPKH</sequence>
<dbReference type="PROSITE" id="PS00938">
    <property type="entry name" value="IF3"/>
    <property type="match status" value="1"/>
</dbReference>
<evidence type="ECO:0000256" key="6">
    <source>
        <dbReference type="RuleBase" id="RU000646"/>
    </source>
</evidence>
<dbReference type="PANTHER" id="PTHR10938">
    <property type="entry name" value="TRANSLATION INITIATION FACTOR IF-3"/>
    <property type="match status" value="1"/>
</dbReference>
<dbReference type="InterPro" id="IPR019813">
    <property type="entry name" value="Translation_initiation_fac3_CS"/>
</dbReference>
<keyword evidence="2 4" id="KW-0396">Initiation factor</keyword>
<comment type="subunit">
    <text evidence="4 6">Monomer.</text>
</comment>
<dbReference type="InterPro" id="IPR019815">
    <property type="entry name" value="Translation_initiation_fac_3_C"/>
</dbReference>
<keyword evidence="3 4" id="KW-0648">Protein biosynthesis</keyword>
<dbReference type="GO" id="GO:0016020">
    <property type="term" value="C:membrane"/>
    <property type="evidence" value="ECO:0007669"/>
    <property type="project" value="TreeGrafter"/>
</dbReference>
<evidence type="ECO:0000313" key="10">
    <source>
        <dbReference type="Proteomes" id="UP000285961"/>
    </source>
</evidence>
<comment type="similarity">
    <text evidence="1 4 6">Belongs to the IF-3 family.</text>
</comment>
<accession>A0A419F864</accession>
<dbReference type="GO" id="GO:0043022">
    <property type="term" value="F:ribosome binding"/>
    <property type="evidence" value="ECO:0007669"/>
    <property type="project" value="UniProtKB-ARBA"/>
</dbReference>
<comment type="caution">
    <text evidence="9">The sequence shown here is derived from an EMBL/GenBank/DDBJ whole genome shotgun (WGS) entry which is preliminary data.</text>
</comment>
<dbReference type="NCBIfam" id="TIGR00168">
    <property type="entry name" value="infC"/>
    <property type="match status" value="1"/>
</dbReference>
<dbReference type="SUPFAM" id="SSF55200">
    <property type="entry name" value="Translation initiation factor IF3, C-terminal domain"/>
    <property type="match status" value="1"/>
</dbReference>
<evidence type="ECO:0000313" key="9">
    <source>
        <dbReference type="EMBL" id="RJP74618.1"/>
    </source>
</evidence>
<evidence type="ECO:0000256" key="3">
    <source>
        <dbReference type="ARBA" id="ARBA00022917"/>
    </source>
</evidence>
<dbReference type="Gene3D" id="3.10.20.80">
    <property type="entry name" value="Translation initiation factor 3 (IF-3), N-terminal domain"/>
    <property type="match status" value="1"/>
</dbReference>
<evidence type="ECO:0000256" key="2">
    <source>
        <dbReference type="ARBA" id="ARBA00022540"/>
    </source>
</evidence>
<dbReference type="InterPro" id="IPR036787">
    <property type="entry name" value="T_IF-3_N_sf"/>
</dbReference>
<dbReference type="EMBL" id="QZKI01000013">
    <property type="protein sequence ID" value="RJP74618.1"/>
    <property type="molecule type" value="Genomic_DNA"/>
</dbReference>
<dbReference type="Pfam" id="PF00707">
    <property type="entry name" value="IF3_C"/>
    <property type="match status" value="1"/>
</dbReference>
<dbReference type="InterPro" id="IPR001288">
    <property type="entry name" value="Translation_initiation_fac_3"/>
</dbReference>
<evidence type="ECO:0000259" key="7">
    <source>
        <dbReference type="Pfam" id="PF00707"/>
    </source>
</evidence>
<dbReference type="GO" id="GO:0032790">
    <property type="term" value="P:ribosome disassembly"/>
    <property type="evidence" value="ECO:0007669"/>
    <property type="project" value="TreeGrafter"/>
</dbReference>
<dbReference type="GO" id="GO:0005829">
    <property type="term" value="C:cytosol"/>
    <property type="evidence" value="ECO:0007669"/>
    <property type="project" value="TreeGrafter"/>
</dbReference>